<protein>
    <submittedName>
        <fullName evidence="1">Uncharacterized protein</fullName>
    </submittedName>
</protein>
<name>A0ABM8ZJA5_9VIBR</name>
<keyword evidence="2" id="KW-1185">Reference proteome</keyword>
<reference evidence="1" key="1">
    <citation type="submission" date="2021-12" db="EMBL/GenBank/DDBJ databases">
        <authorList>
            <person name="Rodrigo-Torres L."/>
            <person name="Arahal R. D."/>
            <person name="Lucena T."/>
        </authorList>
    </citation>
    <scope>NUCLEOTIDE SEQUENCE</scope>
    <source>
        <strain evidence="1">CECT 8226</strain>
    </source>
</reference>
<comment type="caution">
    <text evidence="1">The sequence shown here is derived from an EMBL/GenBank/DDBJ whole genome shotgun (WGS) entry which is preliminary data.</text>
</comment>
<evidence type="ECO:0000313" key="2">
    <source>
        <dbReference type="Proteomes" id="UP000838160"/>
    </source>
</evidence>
<organism evidence="1 2">
    <name type="scientific">Vibrio hippocampi</name>
    <dbReference type="NCBI Taxonomy" id="654686"/>
    <lineage>
        <taxon>Bacteria</taxon>
        <taxon>Pseudomonadati</taxon>
        <taxon>Pseudomonadota</taxon>
        <taxon>Gammaproteobacteria</taxon>
        <taxon>Vibrionales</taxon>
        <taxon>Vibrionaceae</taxon>
        <taxon>Vibrio</taxon>
    </lineage>
</organism>
<dbReference type="EMBL" id="CAKLCM010000002">
    <property type="protein sequence ID" value="CAH0526653.1"/>
    <property type="molecule type" value="Genomic_DNA"/>
</dbReference>
<evidence type="ECO:0000313" key="1">
    <source>
        <dbReference type="EMBL" id="CAH0526653.1"/>
    </source>
</evidence>
<accession>A0ABM8ZJA5</accession>
<dbReference type="Proteomes" id="UP000838160">
    <property type="component" value="Unassembled WGS sequence"/>
</dbReference>
<sequence>MSYSAFITGETSVKLLIPPAIGDQTLYMPLGIFFSSSLIPPNLARGGGSHTYALSVI</sequence>
<proteinExistence type="predicted"/>
<gene>
    <name evidence="1" type="ORF">VHP8226_02023</name>
</gene>